<gene>
    <name evidence="3" type="primary">higA</name>
    <name evidence="3" type="ORF">A3Q24_01185</name>
</gene>
<evidence type="ECO:0000313" key="4">
    <source>
        <dbReference type="Proteomes" id="UP000216008"/>
    </source>
</evidence>
<dbReference type="EMBL" id="NIBD01000006">
    <property type="protein sequence ID" value="PAB56881.1"/>
    <property type="molecule type" value="Genomic_DNA"/>
</dbReference>
<evidence type="ECO:0000256" key="1">
    <source>
        <dbReference type="ARBA" id="ARBA00023125"/>
    </source>
</evidence>
<dbReference type="Proteomes" id="UP000216008">
    <property type="component" value="Unassembled WGS sequence"/>
</dbReference>
<reference evidence="3 4" key="1">
    <citation type="submission" date="2017-05" db="EMBL/GenBank/DDBJ databases">
        <title>Lactobacillus johnsonii from commercial turkeys.</title>
        <authorList>
            <person name="Johnson T.J."/>
            <person name="Youmans B."/>
        </authorList>
    </citation>
    <scope>NUCLEOTIDE SEQUENCE [LARGE SCALE GENOMIC DNA]</scope>
    <source>
        <strain evidence="3 4">UMNLJ114</strain>
    </source>
</reference>
<dbReference type="InterPro" id="IPR010982">
    <property type="entry name" value="Lambda_DNA-bd_dom_sf"/>
</dbReference>
<sequence>MFDNTIPTPKMSEILMNEFMQPLNLSAYAVAKAIDVPTSRILDILHDKRKITVDTSVRLGRLFGVSSKYFLNLQNDMDLRNAELEHGNEYSKIRQINFA</sequence>
<dbReference type="PANTHER" id="PTHR36924:SF1">
    <property type="entry name" value="ANTITOXIN HIGA-1"/>
    <property type="match status" value="1"/>
</dbReference>
<accession>A0A267MBC6</accession>
<dbReference type="AlphaFoldDB" id="A0A267MBC6"/>
<dbReference type="SMART" id="SM00530">
    <property type="entry name" value="HTH_XRE"/>
    <property type="match status" value="1"/>
</dbReference>
<name>A0A267MBC6_LACJH</name>
<dbReference type="RefSeq" id="WP_095182514.1">
    <property type="nucleotide sequence ID" value="NZ_NIBD01000006.1"/>
</dbReference>
<comment type="caution">
    <text evidence="3">The sequence shown here is derived from an EMBL/GenBank/DDBJ whole genome shotgun (WGS) entry which is preliminary data.</text>
</comment>
<dbReference type="SUPFAM" id="SSF47413">
    <property type="entry name" value="lambda repressor-like DNA-binding domains"/>
    <property type="match status" value="1"/>
</dbReference>
<evidence type="ECO:0000313" key="3">
    <source>
        <dbReference type="EMBL" id="PAB56881.1"/>
    </source>
</evidence>
<proteinExistence type="predicted"/>
<dbReference type="GO" id="GO:0003677">
    <property type="term" value="F:DNA binding"/>
    <property type="evidence" value="ECO:0007669"/>
    <property type="project" value="UniProtKB-KW"/>
</dbReference>
<dbReference type="Pfam" id="PF01381">
    <property type="entry name" value="HTH_3"/>
    <property type="match status" value="1"/>
</dbReference>
<dbReference type="CDD" id="cd00093">
    <property type="entry name" value="HTH_XRE"/>
    <property type="match status" value="1"/>
</dbReference>
<keyword evidence="1" id="KW-0238">DNA-binding</keyword>
<dbReference type="Gene3D" id="1.10.260.40">
    <property type="entry name" value="lambda repressor-like DNA-binding domains"/>
    <property type="match status" value="1"/>
</dbReference>
<dbReference type="PROSITE" id="PS50943">
    <property type="entry name" value="HTH_CROC1"/>
    <property type="match status" value="1"/>
</dbReference>
<dbReference type="InterPro" id="IPR001387">
    <property type="entry name" value="Cro/C1-type_HTH"/>
</dbReference>
<dbReference type="NCBIfam" id="TIGR02607">
    <property type="entry name" value="antidote_HigA"/>
    <property type="match status" value="1"/>
</dbReference>
<organism evidence="3 4">
    <name type="scientific">Lactobacillus johnsonii</name>
    <dbReference type="NCBI Taxonomy" id="33959"/>
    <lineage>
        <taxon>Bacteria</taxon>
        <taxon>Bacillati</taxon>
        <taxon>Bacillota</taxon>
        <taxon>Bacilli</taxon>
        <taxon>Lactobacillales</taxon>
        <taxon>Lactobacillaceae</taxon>
        <taxon>Lactobacillus</taxon>
    </lineage>
</organism>
<dbReference type="InterPro" id="IPR013430">
    <property type="entry name" value="Toxin_antidote_HigA"/>
</dbReference>
<feature type="domain" description="HTH cro/C1-type" evidence="2">
    <location>
        <begin position="23"/>
        <end position="70"/>
    </location>
</feature>
<evidence type="ECO:0000259" key="2">
    <source>
        <dbReference type="PROSITE" id="PS50943"/>
    </source>
</evidence>
<protein>
    <submittedName>
        <fullName evidence="3">Addiction module antidote protein, HigA family</fullName>
    </submittedName>
</protein>
<dbReference type="PANTHER" id="PTHR36924">
    <property type="entry name" value="ANTITOXIN HIGA-1"/>
    <property type="match status" value="1"/>
</dbReference>